<evidence type="ECO:0000256" key="1">
    <source>
        <dbReference type="ARBA" id="ARBA00004990"/>
    </source>
</evidence>
<dbReference type="GO" id="GO:0015940">
    <property type="term" value="P:pantothenate biosynthetic process"/>
    <property type="evidence" value="ECO:0007669"/>
    <property type="project" value="UniProtKB-UniPathway"/>
</dbReference>
<organism evidence="13">
    <name type="scientific">Cryptococcus gattii</name>
    <name type="common">Filobasidiella gattii</name>
    <name type="synonym">Cryptococcus bacillisporus</name>
    <dbReference type="NCBI Taxonomy" id="552467"/>
    <lineage>
        <taxon>Eukaryota</taxon>
        <taxon>Fungi</taxon>
        <taxon>Dikarya</taxon>
        <taxon>Basidiomycota</taxon>
        <taxon>Agaricomycotina</taxon>
        <taxon>Tremellomycetes</taxon>
        <taxon>Tremellales</taxon>
        <taxon>Cryptococcaceae</taxon>
        <taxon>Cryptococcus</taxon>
        <taxon>Cryptococcus gattii species complex</taxon>
    </lineage>
</organism>
<keyword evidence="5" id="KW-0436">Ligase</keyword>
<evidence type="ECO:0000256" key="5">
    <source>
        <dbReference type="ARBA" id="ARBA00022598"/>
    </source>
</evidence>
<comment type="pathway">
    <text evidence="1">Cofactor biosynthesis; (R)-pantothenate biosynthesis; (R)-pantothenate from (R)-pantoate and beta-alanine: step 1/1.</text>
</comment>
<dbReference type="EC" id="6.3.2.1" evidence="3"/>
<evidence type="ECO:0000256" key="11">
    <source>
        <dbReference type="ARBA" id="ARBA00048258"/>
    </source>
</evidence>
<dbReference type="VEuPathDB" id="FungiDB:I306_06621"/>
<dbReference type="GO" id="GO:0004592">
    <property type="term" value="F:pantoate-beta-alanine ligase activity"/>
    <property type="evidence" value="ECO:0007669"/>
    <property type="project" value="UniProtKB-EC"/>
</dbReference>
<comment type="catalytic activity">
    <reaction evidence="11">
        <text>(R)-pantoate + beta-alanine + ATP = (R)-pantothenate + AMP + diphosphate + H(+)</text>
        <dbReference type="Rhea" id="RHEA:10912"/>
        <dbReference type="ChEBI" id="CHEBI:15378"/>
        <dbReference type="ChEBI" id="CHEBI:15980"/>
        <dbReference type="ChEBI" id="CHEBI:29032"/>
        <dbReference type="ChEBI" id="CHEBI:30616"/>
        <dbReference type="ChEBI" id="CHEBI:33019"/>
        <dbReference type="ChEBI" id="CHEBI:57966"/>
        <dbReference type="ChEBI" id="CHEBI:456215"/>
        <dbReference type="EC" id="6.3.2.1"/>
    </reaction>
</comment>
<evidence type="ECO:0000256" key="6">
    <source>
        <dbReference type="ARBA" id="ARBA00022655"/>
    </source>
</evidence>
<protein>
    <recommendedName>
        <fullName evidence="4">Pantoate--beta-alanine ligase</fullName>
        <ecNumber evidence="3">6.3.2.1</ecNumber>
    </recommendedName>
    <alternativeName>
        <fullName evidence="10">Pantoate-activating enzyme</fullName>
    </alternativeName>
    <alternativeName>
        <fullName evidence="9">Pantothenate synthetase</fullName>
    </alternativeName>
</protein>
<evidence type="ECO:0000256" key="9">
    <source>
        <dbReference type="ARBA" id="ARBA00029902"/>
    </source>
</evidence>
<comment type="similarity">
    <text evidence="2">Belongs to the pantothenate synthetase family.</text>
</comment>
<dbReference type="AlphaFoldDB" id="Q6TGJ7"/>
<dbReference type="HAMAP" id="MF_00158">
    <property type="entry name" value="PanC"/>
    <property type="match status" value="1"/>
</dbReference>
<dbReference type="PANTHER" id="PTHR21299:SF1">
    <property type="entry name" value="PANTOATE--BETA-ALANINE LIGASE"/>
    <property type="match status" value="1"/>
</dbReference>
<dbReference type="VEuPathDB" id="FungiDB:I308_03659"/>
<accession>Q6TGJ7</accession>
<dbReference type="Gene3D" id="3.30.1300.10">
    <property type="entry name" value="Pantoate-beta-alanine ligase, C-terminal domain"/>
    <property type="match status" value="1"/>
</dbReference>
<keyword evidence="7" id="KW-0547">Nucleotide-binding</keyword>
<evidence type="ECO:0000256" key="8">
    <source>
        <dbReference type="ARBA" id="ARBA00022840"/>
    </source>
</evidence>
<keyword evidence="6" id="KW-0566">Pantothenate biosynthesis</keyword>
<evidence type="ECO:0000313" key="13">
    <source>
        <dbReference type="EMBL" id="AAS92525.1"/>
    </source>
</evidence>
<dbReference type="VEuPathDB" id="FungiDB:I314_03639"/>
<dbReference type="Gene3D" id="3.40.50.620">
    <property type="entry name" value="HUPs"/>
    <property type="match status" value="1"/>
</dbReference>
<evidence type="ECO:0000256" key="7">
    <source>
        <dbReference type="ARBA" id="ARBA00022741"/>
    </source>
</evidence>
<dbReference type="UniPathway" id="UPA00028">
    <property type="reaction ID" value="UER00005"/>
</dbReference>
<dbReference type="Pfam" id="PF02569">
    <property type="entry name" value="Pantoate_ligase"/>
    <property type="match status" value="1"/>
</dbReference>
<evidence type="ECO:0000256" key="12">
    <source>
        <dbReference type="SAM" id="MobiDB-lite"/>
    </source>
</evidence>
<proteinExistence type="inferred from homology"/>
<evidence type="ECO:0000256" key="4">
    <source>
        <dbReference type="ARBA" id="ARBA00015647"/>
    </source>
</evidence>
<dbReference type="InterPro" id="IPR042176">
    <property type="entry name" value="Pantoate_ligase_C"/>
</dbReference>
<dbReference type="VEuPathDB" id="FungiDB:CNBG_5855"/>
<dbReference type="VEuPathDB" id="FungiDB:CGB_I1230W"/>
<dbReference type="InterPro" id="IPR014729">
    <property type="entry name" value="Rossmann-like_a/b/a_fold"/>
</dbReference>
<name>Q6TGJ7_CRYGA</name>
<dbReference type="InterPro" id="IPR003721">
    <property type="entry name" value="Pantoate_ligase"/>
</dbReference>
<keyword evidence="8" id="KW-0067">ATP-binding</keyword>
<dbReference type="PANTHER" id="PTHR21299">
    <property type="entry name" value="CYTIDYLATE KINASE/PANTOATE-BETA-ALANINE LIGASE"/>
    <property type="match status" value="1"/>
</dbReference>
<sequence>MMMDRRPHQIPAMAMNLNPETFLHYPSSRLYKMLTTSTRLRTLTPLCYGQFSSKISASWQNQARGLSTSHPPQHIPVIRTLAQLRRWRRTARQRGLEVGVVPTMGALHDGHLNLVRTSLNRHPLTVMTVFVNPMQFAPHEDFGAYPRQLERDLSLLNTLLPSSNSLPPALRGLGISENDAYRPTFASSPTSSSGGGEDGKLKEATESPLVVFAPSADVIYPLKGELQDLSAHRGVEVDVKGWGDLMEGVSRPQFFKGVATVCTKLFNAVEPDHAYFGQKDIQQALLLKILVQDLLLSHPTPSNLHIVPTTRSPSGLALSSRNAYLSPPELLVAPILYQALQTGVDAFESHDPSSATLTAEDIIAQATSVILNEQLRIAKAAPEEGGGVELELDYIELFDKTTFNPVRGDVTGKEMVLAGAVWVGKTRLIDNLLLGWKL</sequence>
<evidence type="ECO:0000256" key="10">
    <source>
        <dbReference type="ARBA" id="ARBA00032806"/>
    </source>
</evidence>
<evidence type="ECO:0000256" key="2">
    <source>
        <dbReference type="ARBA" id="ARBA00009256"/>
    </source>
</evidence>
<reference evidence="13" key="1">
    <citation type="journal article" date="2005" name="Biochem. Biophys. Res. Commun.">
        <title>Genomic organization and expression of 23 new genes from MATalpha locus of Cryptococcus neoformans var. gattii.</title>
        <authorList>
            <person name="Ren P."/>
            <person name="Roncaglia P."/>
            <person name="Springer D.J."/>
            <person name="Fan J."/>
            <person name="Chaturvedi V."/>
        </authorList>
    </citation>
    <scope>NUCLEOTIDE SEQUENCE</scope>
    <source>
        <strain evidence="13">ATCC 32609</strain>
    </source>
</reference>
<dbReference type="VEuPathDB" id="FungiDB:I311_03674"/>
<evidence type="ECO:0000256" key="3">
    <source>
        <dbReference type="ARBA" id="ARBA00012219"/>
    </source>
</evidence>
<feature type="region of interest" description="Disordered" evidence="12">
    <location>
        <begin position="181"/>
        <end position="201"/>
    </location>
</feature>
<dbReference type="EMBL" id="AY421966">
    <property type="protein sequence ID" value="AAS92525.1"/>
    <property type="molecule type" value="Genomic_DNA"/>
</dbReference>
<dbReference type="GO" id="GO:0005524">
    <property type="term" value="F:ATP binding"/>
    <property type="evidence" value="ECO:0007669"/>
    <property type="project" value="UniProtKB-KW"/>
</dbReference>
<dbReference type="SUPFAM" id="SSF52374">
    <property type="entry name" value="Nucleotidylyl transferase"/>
    <property type="match status" value="2"/>
</dbReference>